<keyword evidence="1" id="KW-0472">Membrane</keyword>
<accession>A0A1X2I5S4</accession>
<proteinExistence type="predicted"/>
<name>A0A1X2I5S4_9FUNG</name>
<keyword evidence="3" id="KW-1185">Reference proteome</keyword>
<feature type="transmembrane region" description="Helical" evidence="1">
    <location>
        <begin position="52"/>
        <end position="70"/>
    </location>
</feature>
<keyword evidence="1" id="KW-0812">Transmembrane</keyword>
<organism evidence="2 3">
    <name type="scientific">Absidia repens</name>
    <dbReference type="NCBI Taxonomy" id="90262"/>
    <lineage>
        <taxon>Eukaryota</taxon>
        <taxon>Fungi</taxon>
        <taxon>Fungi incertae sedis</taxon>
        <taxon>Mucoromycota</taxon>
        <taxon>Mucoromycotina</taxon>
        <taxon>Mucoromycetes</taxon>
        <taxon>Mucorales</taxon>
        <taxon>Cunninghamellaceae</taxon>
        <taxon>Absidia</taxon>
    </lineage>
</organism>
<dbReference type="AlphaFoldDB" id="A0A1X2I5S4"/>
<comment type="caution">
    <text evidence="2">The sequence shown here is derived from an EMBL/GenBank/DDBJ whole genome shotgun (WGS) entry which is preliminary data.</text>
</comment>
<dbReference type="Proteomes" id="UP000193560">
    <property type="component" value="Unassembled WGS sequence"/>
</dbReference>
<sequence length="73" mass="8751">MELSHLNCILCIFQVSCVRFKKRCRESKRLAVVFRGNQWVTISWEKKRPDQIWIFFYVFCLPSTVSVFLMPCS</sequence>
<protein>
    <submittedName>
        <fullName evidence="2">Uncharacterized protein</fullName>
    </submittedName>
</protein>
<dbReference type="EMBL" id="MCGE01000026">
    <property type="protein sequence ID" value="ORZ09930.1"/>
    <property type="molecule type" value="Genomic_DNA"/>
</dbReference>
<reference evidence="2 3" key="1">
    <citation type="submission" date="2016-07" db="EMBL/GenBank/DDBJ databases">
        <title>Pervasive Adenine N6-methylation of Active Genes in Fungi.</title>
        <authorList>
            <consortium name="DOE Joint Genome Institute"/>
            <person name="Mondo S.J."/>
            <person name="Dannebaum R.O."/>
            <person name="Kuo R.C."/>
            <person name="Labutti K."/>
            <person name="Haridas S."/>
            <person name="Kuo A."/>
            <person name="Salamov A."/>
            <person name="Ahrendt S.R."/>
            <person name="Lipzen A."/>
            <person name="Sullivan W."/>
            <person name="Andreopoulos W.B."/>
            <person name="Clum A."/>
            <person name="Lindquist E."/>
            <person name="Daum C."/>
            <person name="Ramamoorthy G.K."/>
            <person name="Gryganskyi A."/>
            <person name="Culley D."/>
            <person name="Magnuson J.K."/>
            <person name="James T.Y."/>
            <person name="O'Malley M.A."/>
            <person name="Stajich J.E."/>
            <person name="Spatafora J.W."/>
            <person name="Visel A."/>
            <person name="Grigoriev I.V."/>
        </authorList>
    </citation>
    <scope>NUCLEOTIDE SEQUENCE [LARGE SCALE GENOMIC DNA]</scope>
    <source>
        <strain evidence="2 3">NRRL 1336</strain>
    </source>
</reference>
<evidence type="ECO:0000256" key="1">
    <source>
        <dbReference type="SAM" id="Phobius"/>
    </source>
</evidence>
<keyword evidence="1" id="KW-1133">Transmembrane helix</keyword>
<evidence type="ECO:0000313" key="3">
    <source>
        <dbReference type="Proteomes" id="UP000193560"/>
    </source>
</evidence>
<evidence type="ECO:0000313" key="2">
    <source>
        <dbReference type="EMBL" id="ORZ09930.1"/>
    </source>
</evidence>
<gene>
    <name evidence="2" type="ORF">BCR42DRAFT_423372</name>
</gene>